<evidence type="ECO:0000313" key="10">
    <source>
        <dbReference type="Proteomes" id="UP000008021"/>
    </source>
</evidence>
<dbReference type="InterPro" id="IPR036640">
    <property type="entry name" value="ABC1_TM_sf"/>
</dbReference>
<sequence length="132" mass="13877">MDPKWDFRRLPGCNGRSNLAEPAGITAAMGGSDGGTRKAKAKPVLGSFMTVFMHADAADVVLMVLGLLGAVGDGLSMPVLLLITGSVYNNFGGGADNVQEFSSKVNMNARNLVFLAAGQWVMTFLGEHRVTC</sequence>
<dbReference type="PANTHER" id="PTHR45136:SF2">
    <property type="entry name" value="ABC TRANSPORTER DOMAIN-CONTAINING PROTEIN"/>
    <property type="match status" value="1"/>
</dbReference>
<comment type="similarity">
    <text evidence="1">Belongs to the ABC transporter superfamily. ABCB family. Multidrug resistance exporter (TC 3.A.1.201) subfamily.</text>
</comment>
<dbReference type="PANTHER" id="PTHR45136">
    <property type="entry name" value="ABC TRANSPORTER DOMAIN-CONTAINING PROTEIN"/>
    <property type="match status" value="1"/>
</dbReference>
<reference evidence="9" key="2">
    <citation type="submission" date="2018-05" db="EMBL/GenBank/DDBJ databases">
        <title>OmerRS3 (Oryza meridionalis Reference Sequence Version 3).</title>
        <authorList>
            <person name="Zhang J."/>
            <person name="Kudrna D."/>
            <person name="Lee S."/>
            <person name="Talag J."/>
            <person name="Welchert J."/>
            <person name="Wing R.A."/>
        </authorList>
    </citation>
    <scope>NUCLEOTIDE SEQUENCE [LARGE SCALE GENOMIC DNA]</scope>
    <source>
        <strain evidence="9">cv. OR44</strain>
    </source>
</reference>
<organism evidence="9">
    <name type="scientific">Oryza meridionalis</name>
    <dbReference type="NCBI Taxonomy" id="40149"/>
    <lineage>
        <taxon>Eukaryota</taxon>
        <taxon>Viridiplantae</taxon>
        <taxon>Streptophyta</taxon>
        <taxon>Embryophyta</taxon>
        <taxon>Tracheophyta</taxon>
        <taxon>Spermatophyta</taxon>
        <taxon>Magnoliopsida</taxon>
        <taxon>Liliopsida</taxon>
        <taxon>Poales</taxon>
        <taxon>Poaceae</taxon>
        <taxon>BOP clade</taxon>
        <taxon>Oryzoideae</taxon>
        <taxon>Oryzeae</taxon>
        <taxon>Oryzinae</taxon>
        <taxon>Oryza</taxon>
    </lineage>
</organism>
<keyword evidence="5 8" id="KW-1133">Transmembrane helix</keyword>
<keyword evidence="6 8" id="KW-0472">Membrane</keyword>
<protein>
    <recommendedName>
        <fullName evidence="11">ABC transmembrane type-1 domain-containing protein</fullName>
    </recommendedName>
</protein>
<evidence type="ECO:0000256" key="8">
    <source>
        <dbReference type="SAM" id="Phobius"/>
    </source>
</evidence>
<evidence type="ECO:0000256" key="4">
    <source>
        <dbReference type="ARBA" id="ARBA00022737"/>
    </source>
</evidence>
<dbReference type="Gramene" id="OMERI02G07880.5">
    <property type="protein sequence ID" value="OMERI02G07880.5"/>
    <property type="gene ID" value="OMERI02G07880"/>
</dbReference>
<dbReference type="Proteomes" id="UP000008021">
    <property type="component" value="Chromosome 2"/>
</dbReference>
<dbReference type="HOGENOM" id="CLU_158256_0_0_1"/>
<keyword evidence="2" id="KW-0813">Transport</keyword>
<proteinExistence type="inferred from homology"/>
<name>A0A0E0CH25_9ORYZ</name>
<keyword evidence="10" id="KW-1185">Reference proteome</keyword>
<keyword evidence="4" id="KW-0677">Repeat</keyword>
<evidence type="ECO:0000256" key="7">
    <source>
        <dbReference type="ARBA" id="ARBA00023180"/>
    </source>
</evidence>
<keyword evidence="7" id="KW-0325">Glycoprotein</keyword>
<dbReference type="eggNOG" id="KOG0055">
    <property type="taxonomic scope" value="Eukaryota"/>
</dbReference>
<dbReference type="AlphaFoldDB" id="A0A0E0CH25"/>
<keyword evidence="3 8" id="KW-0812">Transmembrane</keyword>
<evidence type="ECO:0008006" key="11">
    <source>
        <dbReference type="Google" id="ProtNLM"/>
    </source>
</evidence>
<evidence type="ECO:0000256" key="3">
    <source>
        <dbReference type="ARBA" id="ARBA00022692"/>
    </source>
</evidence>
<evidence type="ECO:0000256" key="6">
    <source>
        <dbReference type="ARBA" id="ARBA00023136"/>
    </source>
</evidence>
<dbReference type="GO" id="GO:0005524">
    <property type="term" value="F:ATP binding"/>
    <property type="evidence" value="ECO:0007669"/>
    <property type="project" value="InterPro"/>
</dbReference>
<evidence type="ECO:0000256" key="5">
    <source>
        <dbReference type="ARBA" id="ARBA00022989"/>
    </source>
</evidence>
<dbReference type="GO" id="GO:0016020">
    <property type="term" value="C:membrane"/>
    <property type="evidence" value="ECO:0007669"/>
    <property type="project" value="InterPro"/>
</dbReference>
<dbReference type="Gene3D" id="1.20.1560.10">
    <property type="entry name" value="ABC transporter type 1, transmembrane domain"/>
    <property type="match status" value="1"/>
</dbReference>
<evidence type="ECO:0000256" key="2">
    <source>
        <dbReference type="ARBA" id="ARBA00022448"/>
    </source>
</evidence>
<feature type="transmembrane region" description="Helical" evidence="8">
    <location>
        <begin position="60"/>
        <end position="83"/>
    </location>
</feature>
<reference evidence="9" key="1">
    <citation type="submission" date="2015-04" db="UniProtKB">
        <authorList>
            <consortium name="EnsemblPlants"/>
        </authorList>
    </citation>
    <scope>IDENTIFICATION</scope>
</reference>
<evidence type="ECO:0000256" key="1">
    <source>
        <dbReference type="ARBA" id="ARBA00007577"/>
    </source>
</evidence>
<accession>A0A0E0CH25</accession>
<evidence type="ECO:0000313" key="9">
    <source>
        <dbReference type="EnsemblPlants" id="OMERI02G07880.5"/>
    </source>
</evidence>
<dbReference type="EnsemblPlants" id="OMERI02G07880.5">
    <property type="protein sequence ID" value="OMERI02G07880.5"/>
    <property type="gene ID" value="OMERI02G07880"/>
</dbReference>